<organism evidence="2 3">
    <name type="scientific">Paractinoplanes deccanensis</name>
    <dbReference type="NCBI Taxonomy" id="113561"/>
    <lineage>
        <taxon>Bacteria</taxon>
        <taxon>Bacillati</taxon>
        <taxon>Actinomycetota</taxon>
        <taxon>Actinomycetes</taxon>
        <taxon>Micromonosporales</taxon>
        <taxon>Micromonosporaceae</taxon>
        <taxon>Paractinoplanes</taxon>
    </lineage>
</organism>
<comment type="caution">
    <text evidence="2">The sequence shown here is derived from an EMBL/GenBank/DDBJ whole genome shotgun (WGS) entry which is preliminary data.</text>
</comment>
<dbReference type="Proteomes" id="UP000609879">
    <property type="component" value="Unassembled WGS sequence"/>
</dbReference>
<feature type="region of interest" description="Disordered" evidence="1">
    <location>
        <begin position="1"/>
        <end position="22"/>
    </location>
</feature>
<sequence>MAVRHQLGHEVTADRAGRSGYEDPHELLRSLAACEGDEMAAPAMNGRYPCHTGPRERPRPRTGSVRGLGVLLSGSYSGTRRYAPSLALVAMEA</sequence>
<name>A0ABQ3YC63_9ACTN</name>
<evidence type="ECO:0000256" key="1">
    <source>
        <dbReference type="SAM" id="MobiDB-lite"/>
    </source>
</evidence>
<keyword evidence="3" id="KW-1185">Reference proteome</keyword>
<proteinExistence type="predicted"/>
<protein>
    <submittedName>
        <fullName evidence="2">Uncharacterized protein</fullName>
    </submittedName>
</protein>
<feature type="compositionally biased region" description="Basic and acidic residues" evidence="1">
    <location>
        <begin position="7"/>
        <end position="22"/>
    </location>
</feature>
<gene>
    <name evidence="2" type="ORF">Ade02nite_62050</name>
</gene>
<reference evidence="2 3" key="1">
    <citation type="submission" date="2021-01" db="EMBL/GenBank/DDBJ databases">
        <title>Whole genome shotgun sequence of Actinoplanes deccanensis NBRC 13994.</title>
        <authorList>
            <person name="Komaki H."/>
            <person name="Tamura T."/>
        </authorList>
    </citation>
    <scope>NUCLEOTIDE SEQUENCE [LARGE SCALE GENOMIC DNA]</scope>
    <source>
        <strain evidence="2 3">NBRC 13994</strain>
    </source>
</reference>
<evidence type="ECO:0000313" key="3">
    <source>
        <dbReference type="Proteomes" id="UP000609879"/>
    </source>
</evidence>
<accession>A0ABQ3YC63</accession>
<feature type="region of interest" description="Disordered" evidence="1">
    <location>
        <begin position="44"/>
        <end position="66"/>
    </location>
</feature>
<evidence type="ECO:0000313" key="2">
    <source>
        <dbReference type="EMBL" id="GID77564.1"/>
    </source>
</evidence>
<dbReference type="EMBL" id="BOMI01000123">
    <property type="protein sequence ID" value="GID77564.1"/>
    <property type="molecule type" value="Genomic_DNA"/>
</dbReference>